<dbReference type="Proteomes" id="UP000015106">
    <property type="component" value="Chromosome 3"/>
</dbReference>
<keyword evidence="3" id="KW-1185">Reference proteome</keyword>
<evidence type="ECO:0008006" key="4">
    <source>
        <dbReference type="Google" id="ProtNLM"/>
    </source>
</evidence>
<sequence length="313" mass="36213">MKRPRWCAVPPPATAQQRPTTRRTADKVMLLLFETPSGFAVFNFFATLIEQPNALEKIWTNFTKIEKVKKVVWLRQFQIIEDSSSAINQSTGVNGVLTEMIMKYHCPGQKMAVGELGYKKIIEERLKIARVYDTTVMELMWGIQNRMRQLVPREKAYLHESQLLPMSQGLQNVLSRYDFNYFNPDMLNERILIMAYALFECDSFENEKSGDLHHAASVIKDVSGIDTDAWDLLKIATAVKRIWCPKEASNSCEFSEHEVKRLVNDADKYEVKLDKDACLKVSRQMITVFHFRNDKKILLKKYIAQALDAYEAE</sequence>
<dbReference type="AlphaFoldDB" id="A0A8R7PM85"/>
<protein>
    <recommendedName>
        <fullName evidence="4">Nucleolar protein 58/56 N-terminal domain-containing protein</fullName>
    </recommendedName>
</protein>
<dbReference type="PANTHER" id="PTHR10894:SF24">
    <property type="entry name" value="OS02G0511800 PROTEIN"/>
    <property type="match status" value="1"/>
</dbReference>
<feature type="region of interest" description="Disordered" evidence="1">
    <location>
        <begin position="1"/>
        <end position="21"/>
    </location>
</feature>
<organism evidence="2 3">
    <name type="scientific">Triticum urartu</name>
    <name type="common">Red wild einkorn</name>
    <name type="synonym">Crithodium urartu</name>
    <dbReference type="NCBI Taxonomy" id="4572"/>
    <lineage>
        <taxon>Eukaryota</taxon>
        <taxon>Viridiplantae</taxon>
        <taxon>Streptophyta</taxon>
        <taxon>Embryophyta</taxon>
        <taxon>Tracheophyta</taxon>
        <taxon>Spermatophyta</taxon>
        <taxon>Magnoliopsida</taxon>
        <taxon>Liliopsida</taxon>
        <taxon>Poales</taxon>
        <taxon>Poaceae</taxon>
        <taxon>BOP clade</taxon>
        <taxon>Pooideae</taxon>
        <taxon>Triticodae</taxon>
        <taxon>Triticeae</taxon>
        <taxon>Triticinae</taxon>
        <taxon>Triticum</taxon>
    </lineage>
</organism>
<evidence type="ECO:0000313" key="3">
    <source>
        <dbReference type="Proteomes" id="UP000015106"/>
    </source>
</evidence>
<dbReference type="InterPro" id="IPR045056">
    <property type="entry name" value="Nop56/Nop58"/>
</dbReference>
<evidence type="ECO:0000313" key="2">
    <source>
        <dbReference type="EnsemblPlants" id="TuG1812G0300000034.01.T01"/>
    </source>
</evidence>
<dbReference type="GO" id="GO:0031428">
    <property type="term" value="C:box C/D methylation guide snoRNP complex"/>
    <property type="evidence" value="ECO:0007669"/>
    <property type="project" value="InterPro"/>
</dbReference>
<reference evidence="2" key="2">
    <citation type="submission" date="2018-03" db="EMBL/GenBank/DDBJ databases">
        <title>The Triticum urartu genome reveals the dynamic nature of wheat genome evolution.</title>
        <authorList>
            <person name="Ling H."/>
            <person name="Ma B."/>
            <person name="Shi X."/>
            <person name="Liu H."/>
            <person name="Dong L."/>
            <person name="Sun H."/>
            <person name="Cao Y."/>
            <person name="Gao Q."/>
            <person name="Zheng S."/>
            <person name="Li Y."/>
            <person name="Yu Y."/>
            <person name="Du H."/>
            <person name="Qi M."/>
            <person name="Li Y."/>
            <person name="Yu H."/>
            <person name="Cui Y."/>
            <person name="Wang N."/>
            <person name="Chen C."/>
            <person name="Wu H."/>
            <person name="Zhao Y."/>
            <person name="Zhang J."/>
            <person name="Li Y."/>
            <person name="Zhou W."/>
            <person name="Zhang B."/>
            <person name="Hu W."/>
            <person name="Eijk M."/>
            <person name="Tang J."/>
            <person name="Witsenboer H."/>
            <person name="Zhao S."/>
            <person name="Li Z."/>
            <person name="Zhang A."/>
            <person name="Wang D."/>
            <person name="Liang C."/>
        </authorList>
    </citation>
    <scope>NUCLEOTIDE SEQUENCE [LARGE SCALE GENOMIC DNA]</scope>
    <source>
        <strain evidence="2">cv. G1812</strain>
    </source>
</reference>
<reference evidence="3" key="1">
    <citation type="journal article" date="2013" name="Nature">
        <title>Draft genome of the wheat A-genome progenitor Triticum urartu.</title>
        <authorList>
            <person name="Ling H.Q."/>
            <person name="Zhao S."/>
            <person name="Liu D."/>
            <person name="Wang J."/>
            <person name="Sun H."/>
            <person name="Zhang C."/>
            <person name="Fan H."/>
            <person name="Li D."/>
            <person name="Dong L."/>
            <person name="Tao Y."/>
            <person name="Gao C."/>
            <person name="Wu H."/>
            <person name="Li Y."/>
            <person name="Cui Y."/>
            <person name="Guo X."/>
            <person name="Zheng S."/>
            <person name="Wang B."/>
            <person name="Yu K."/>
            <person name="Liang Q."/>
            <person name="Yang W."/>
            <person name="Lou X."/>
            <person name="Chen J."/>
            <person name="Feng M."/>
            <person name="Jian J."/>
            <person name="Zhang X."/>
            <person name="Luo G."/>
            <person name="Jiang Y."/>
            <person name="Liu J."/>
            <person name="Wang Z."/>
            <person name="Sha Y."/>
            <person name="Zhang B."/>
            <person name="Wu H."/>
            <person name="Tang D."/>
            <person name="Shen Q."/>
            <person name="Xue P."/>
            <person name="Zou S."/>
            <person name="Wang X."/>
            <person name="Liu X."/>
            <person name="Wang F."/>
            <person name="Yang Y."/>
            <person name="An X."/>
            <person name="Dong Z."/>
            <person name="Zhang K."/>
            <person name="Zhang X."/>
            <person name="Luo M.C."/>
            <person name="Dvorak J."/>
            <person name="Tong Y."/>
            <person name="Wang J."/>
            <person name="Yang H."/>
            <person name="Li Z."/>
            <person name="Wang D."/>
            <person name="Zhang A."/>
            <person name="Wang J."/>
        </authorList>
    </citation>
    <scope>NUCLEOTIDE SEQUENCE</scope>
    <source>
        <strain evidence="3">cv. G1812</strain>
    </source>
</reference>
<proteinExistence type="predicted"/>
<name>A0A8R7PM85_TRIUA</name>
<dbReference type="PANTHER" id="PTHR10894">
    <property type="entry name" value="NUCLEOLAR PROTEIN 5 NUCLEOLAR PROTEIN NOP5 NOP58"/>
    <property type="match status" value="1"/>
</dbReference>
<dbReference type="GO" id="GO:0032040">
    <property type="term" value="C:small-subunit processome"/>
    <property type="evidence" value="ECO:0007669"/>
    <property type="project" value="InterPro"/>
</dbReference>
<dbReference type="GO" id="GO:0030515">
    <property type="term" value="F:snoRNA binding"/>
    <property type="evidence" value="ECO:0007669"/>
    <property type="project" value="InterPro"/>
</dbReference>
<dbReference type="Gramene" id="TuG1812G0300000034.01.T01">
    <property type="protein sequence ID" value="TuG1812G0300000034.01.T01"/>
    <property type="gene ID" value="TuG1812G0300000034.01"/>
</dbReference>
<accession>A0A8R7PM85</accession>
<evidence type="ECO:0000256" key="1">
    <source>
        <dbReference type="SAM" id="MobiDB-lite"/>
    </source>
</evidence>
<reference evidence="2" key="3">
    <citation type="submission" date="2022-06" db="UniProtKB">
        <authorList>
            <consortium name="EnsemblPlants"/>
        </authorList>
    </citation>
    <scope>IDENTIFICATION</scope>
</reference>
<dbReference type="EnsemblPlants" id="TuG1812G0300000034.01.T01">
    <property type="protein sequence ID" value="TuG1812G0300000034.01.T01"/>
    <property type="gene ID" value="TuG1812G0300000034.01"/>
</dbReference>